<reference evidence="1" key="1">
    <citation type="submission" date="2020-08" db="EMBL/GenBank/DDBJ databases">
        <title>Multicomponent nature underlies the extraordinary mechanical properties of spider dragline silk.</title>
        <authorList>
            <person name="Kono N."/>
            <person name="Nakamura H."/>
            <person name="Mori M."/>
            <person name="Yoshida Y."/>
            <person name="Ohtoshi R."/>
            <person name="Malay A.D."/>
            <person name="Moran D.A.P."/>
            <person name="Tomita M."/>
            <person name="Numata K."/>
            <person name="Arakawa K."/>
        </authorList>
    </citation>
    <scope>NUCLEOTIDE SEQUENCE</scope>
</reference>
<sequence length="116" mass="13383">MLYKIFQTSKYGRSDFVDGGVSQFTTWRMLKGKRCQSLYFQQAQALTENDYSDFVATVLSSECTFKQDDAFNSHYKHVHASVNPKKFHTLRTALLVLERSYECGRDASYLLSVSRS</sequence>
<comment type="caution">
    <text evidence="1">The sequence shown here is derived from an EMBL/GenBank/DDBJ whole genome shotgun (WGS) entry which is preliminary data.</text>
</comment>
<evidence type="ECO:0000313" key="1">
    <source>
        <dbReference type="EMBL" id="GFT59107.1"/>
    </source>
</evidence>
<dbReference type="AlphaFoldDB" id="A0A8X6TUX0"/>
<organism evidence="1 2">
    <name type="scientific">Nephila pilipes</name>
    <name type="common">Giant wood spider</name>
    <name type="synonym">Nephila maculata</name>
    <dbReference type="NCBI Taxonomy" id="299642"/>
    <lineage>
        <taxon>Eukaryota</taxon>
        <taxon>Metazoa</taxon>
        <taxon>Ecdysozoa</taxon>
        <taxon>Arthropoda</taxon>
        <taxon>Chelicerata</taxon>
        <taxon>Arachnida</taxon>
        <taxon>Araneae</taxon>
        <taxon>Araneomorphae</taxon>
        <taxon>Entelegynae</taxon>
        <taxon>Araneoidea</taxon>
        <taxon>Nephilidae</taxon>
        <taxon>Nephila</taxon>
    </lineage>
</organism>
<name>A0A8X6TUX0_NEPPI</name>
<keyword evidence="2" id="KW-1185">Reference proteome</keyword>
<evidence type="ECO:0000313" key="2">
    <source>
        <dbReference type="Proteomes" id="UP000887013"/>
    </source>
</evidence>
<accession>A0A8X6TUX0</accession>
<dbReference type="Proteomes" id="UP000887013">
    <property type="component" value="Unassembled WGS sequence"/>
</dbReference>
<protein>
    <submittedName>
        <fullName evidence="1">Uncharacterized protein</fullName>
    </submittedName>
</protein>
<proteinExistence type="predicted"/>
<gene>
    <name evidence="1" type="ORF">NPIL_253621</name>
</gene>
<dbReference type="EMBL" id="BMAW01113838">
    <property type="protein sequence ID" value="GFT59107.1"/>
    <property type="molecule type" value="Genomic_DNA"/>
</dbReference>